<organism evidence="1 2">
    <name type="scientific">Tetranychus urticae</name>
    <name type="common">Two-spotted spider mite</name>
    <dbReference type="NCBI Taxonomy" id="32264"/>
    <lineage>
        <taxon>Eukaryota</taxon>
        <taxon>Metazoa</taxon>
        <taxon>Ecdysozoa</taxon>
        <taxon>Arthropoda</taxon>
        <taxon>Chelicerata</taxon>
        <taxon>Arachnida</taxon>
        <taxon>Acari</taxon>
        <taxon>Acariformes</taxon>
        <taxon>Trombidiformes</taxon>
        <taxon>Prostigmata</taxon>
        <taxon>Eleutherengona</taxon>
        <taxon>Raphignathae</taxon>
        <taxon>Tetranychoidea</taxon>
        <taxon>Tetranychidae</taxon>
        <taxon>Tetranychus</taxon>
    </lineage>
</organism>
<reference evidence="1" key="2">
    <citation type="submission" date="2015-06" db="UniProtKB">
        <authorList>
            <consortium name="EnsemblMetazoa"/>
        </authorList>
    </citation>
    <scope>IDENTIFICATION</scope>
</reference>
<dbReference type="EMBL" id="CAEY01001890">
    <property type="status" value="NOT_ANNOTATED_CDS"/>
    <property type="molecule type" value="Genomic_DNA"/>
</dbReference>
<evidence type="ECO:0000313" key="2">
    <source>
        <dbReference type="Proteomes" id="UP000015104"/>
    </source>
</evidence>
<dbReference type="HOGENOM" id="CLU_3336179_0_0_1"/>
<dbReference type="Proteomes" id="UP000015104">
    <property type="component" value="Unassembled WGS sequence"/>
</dbReference>
<evidence type="ECO:0000313" key="1">
    <source>
        <dbReference type="EnsemblMetazoa" id="tetur07g04520.1"/>
    </source>
</evidence>
<accession>T1K9D3</accession>
<dbReference type="EnsemblMetazoa" id="tetur07g04520.1">
    <property type="protein sequence ID" value="tetur07g04520.1"/>
    <property type="gene ID" value="tetur07g04520"/>
</dbReference>
<name>T1K9D3_TETUR</name>
<sequence length="38" mass="4444">MLVQLVGMSLLKSCDLFFGIKELRFDEIKHLGRWHPSV</sequence>
<keyword evidence="2" id="KW-1185">Reference proteome</keyword>
<proteinExistence type="predicted"/>
<reference evidence="2" key="1">
    <citation type="submission" date="2011-08" db="EMBL/GenBank/DDBJ databases">
        <authorList>
            <person name="Rombauts S."/>
        </authorList>
    </citation>
    <scope>NUCLEOTIDE SEQUENCE</scope>
    <source>
        <strain evidence="2">London</strain>
    </source>
</reference>
<protein>
    <submittedName>
        <fullName evidence="1">Uncharacterized protein</fullName>
    </submittedName>
</protein>
<dbReference type="AlphaFoldDB" id="T1K9D3"/>